<proteinExistence type="predicted"/>
<sequence>MKYGREFPFVISEQLHDSLTPLIVSLISSPSPSAPSLRPHTSVSQGMQAFQVVVHRHMLLSTIEVEHTRITSTLTTIVGGREDSGGDYDDDMSNVPEQNKINRSKLTVNHAARSLSFQRTRACMKNLDNGKINPAELYKKNYTNKDASEGNVNEIEAMRAAREKDLQYFTKKQAKMEATLRNHRDEHWVEKECIRLKQEERMKRSKSACERSKSAYGQKYQRSWSSAWPL</sequence>
<reference evidence="2 3" key="1">
    <citation type="journal article" date="2019" name="Plant Biotechnol. J.">
        <title>The red bayberry genome and genetic basis of sex determination.</title>
        <authorList>
            <person name="Jia H.M."/>
            <person name="Jia H.J."/>
            <person name="Cai Q.L."/>
            <person name="Wang Y."/>
            <person name="Zhao H.B."/>
            <person name="Yang W.F."/>
            <person name="Wang G.Y."/>
            <person name="Li Y.H."/>
            <person name="Zhan D.L."/>
            <person name="Shen Y.T."/>
            <person name="Niu Q.F."/>
            <person name="Chang L."/>
            <person name="Qiu J."/>
            <person name="Zhao L."/>
            <person name="Xie H.B."/>
            <person name="Fu W.Y."/>
            <person name="Jin J."/>
            <person name="Li X.W."/>
            <person name="Jiao Y."/>
            <person name="Zhou C.C."/>
            <person name="Tu T."/>
            <person name="Chai C.Y."/>
            <person name="Gao J.L."/>
            <person name="Fan L.J."/>
            <person name="van de Weg E."/>
            <person name="Wang J.Y."/>
            <person name="Gao Z.S."/>
        </authorList>
    </citation>
    <scope>NUCLEOTIDE SEQUENCE [LARGE SCALE GENOMIC DNA]</scope>
    <source>
        <tissue evidence="2">Leaves</tissue>
    </source>
</reference>
<protein>
    <submittedName>
        <fullName evidence="2">Uncharacterized protein</fullName>
    </submittedName>
</protein>
<name>A0A6A1WSV5_9ROSI</name>
<dbReference type="Proteomes" id="UP000516437">
    <property type="component" value="Chromosome 1"/>
</dbReference>
<organism evidence="2 3">
    <name type="scientific">Morella rubra</name>
    <name type="common">Chinese bayberry</name>
    <dbReference type="NCBI Taxonomy" id="262757"/>
    <lineage>
        <taxon>Eukaryota</taxon>
        <taxon>Viridiplantae</taxon>
        <taxon>Streptophyta</taxon>
        <taxon>Embryophyta</taxon>
        <taxon>Tracheophyta</taxon>
        <taxon>Spermatophyta</taxon>
        <taxon>Magnoliopsida</taxon>
        <taxon>eudicotyledons</taxon>
        <taxon>Gunneridae</taxon>
        <taxon>Pentapetalae</taxon>
        <taxon>rosids</taxon>
        <taxon>fabids</taxon>
        <taxon>Fagales</taxon>
        <taxon>Myricaceae</taxon>
        <taxon>Morella</taxon>
    </lineage>
</organism>
<dbReference type="EMBL" id="RXIC02000019">
    <property type="protein sequence ID" value="KAB1227753.1"/>
    <property type="molecule type" value="Genomic_DNA"/>
</dbReference>
<gene>
    <name evidence="2" type="ORF">CJ030_MR1G028900</name>
</gene>
<accession>A0A6A1WSV5</accession>
<evidence type="ECO:0000256" key="1">
    <source>
        <dbReference type="SAM" id="MobiDB-lite"/>
    </source>
</evidence>
<dbReference type="OrthoDB" id="1921870at2759"/>
<feature type="compositionally biased region" description="Polar residues" evidence="1">
    <location>
        <begin position="220"/>
        <end position="230"/>
    </location>
</feature>
<dbReference type="AlphaFoldDB" id="A0A6A1WSV5"/>
<evidence type="ECO:0000313" key="2">
    <source>
        <dbReference type="EMBL" id="KAB1227753.1"/>
    </source>
</evidence>
<comment type="caution">
    <text evidence="2">The sequence shown here is derived from an EMBL/GenBank/DDBJ whole genome shotgun (WGS) entry which is preliminary data.</text>
</comment>
<keyword evidence="3" id="KW-1185">Reference proteome</keyword>
<evidence type="ECO:0000313" key="3">
    <source>
        <dbReference type="Proteomes" id="UP000516437"/>
    </source>
</evidence>
<feature type="compositionally biased region" description="Basic and acidic residues" evidence="1">
    <location>
        <begin position="202"/>
        <end position="213"/>
    </location>
</feature>
<feature type="region of interest" description="Disordered" evidence="1">
    <location>
        <begin position="202"/>
        <end position="230"/>
    </location>
</feature>